<evidence type="ECO:0000256" key="7">
    <source>
        <dbReference type="SAM" id="MobiDB-lite"/>
    </source>
</evidence>
<keyword evidence="9" id="KW-1185">Reference proteome</keyword>
<keyword evidence="6" id="KW-0131">Cell cycle</keyword>
<comment type="similarity">
    <text evidence="2">Belongs to the SsgA family.</text>
</comment>
<comment type="subcellular location">
    <subcellularLocation>
        <location evidence="1">Cell septum</location>
    </subcellularLocation>
</comment>
<keyword evidence="5" id="KW-0717">Septation</keyword>
<dbReference type="GO" id="GO:0030435">
    <property type="term" value="P:sporulation resulting in formation of a cellular spore"/>
    <property type="evidence" value="ECO:0007669"/>
    <property type="project" value="UniProtKB-KW"/>
</dbReference>
<keyword evidence="4" id="KW-0749">Sporulation</keyword>
<evidence type="ECO:0000256" key="5">
    <source>
        <dbReference type="ARBA" id="ARBA00023210"/>
    </source>
</evidence>
<evidence type="ECO:0000256" key="1">
    <source>
        <dbReference type="ARBA" id="ARBA00004431"/>
    </source>
</evidence>
<proteinExistence type="inferred from homology"/>
<evidence type="ECO:0000256" key="6">
    <source>
        <dbReference type="ARBA" id="ARBA00023306"/>
    </source>
</evidence>
<dbReference type="GO" id="GO:0030428">
    <property type="term" value="C:cell septum"/>
    <property type="evidence" value="ECO:0007669"/>
    <property type="project" value="UniProtKB-SubCell"/>
</dbReference>
<dbReference type="EMBL" id="CP030073">
    <property type="protein sequence ID" value="AWW35580.1"/>
    <property type="molecule type" value="Genomic_DNA"/>
</dbReference>
<evidence type="ECO:0000256" key="3">
    <source>
        <dbReference type="ARBA" id="ARBA00022618"/>
    </source>
</evidence>
<dbReference type="Gene3D" id="2.30.31.20">
    <property type="entry name" value="Sporulation-specific cell division protein SsgB"/>
    <property type="match status" value="1"/>
</dbReference>
<gene>
    <name evidence="8" type="ORF">DN051_01970</name>
</gene>
<reference evidence="8 9" key="1">
    <citation type="journal article" date="2019" name="Int. J. Syst. Evol. Microbiol.">
        <title>Streptomyces cadmiisoli sp. nov., a novel actinomycete isolated from cadmium-contaminated soil.</title>
        <authorList>
            <person name="Li K."/>
            <person name="Tang X."/>
            <person name="Zhao J."/>
            <person name="Guo Y."/>
            <person name="Tang Y."/>
            <person name="Gao J."/>
        </authorList>
    </citation>
    <scope>NUCLEOTIDE SEQUENCE [LARGE SCALE GENOMIC DNA]</scope>
    <source>
        <strain evidence="8 9">ZFG47</strain>
    </source>
</reference>
<dbReference type="InterPro" id="IPR006776">
    <property type="entry name" value="SsgB"/>
</dbReference>
<evidence type="ECO:0000256" key="2">
    <source>
        <dbReference type="ARBA" id="ARBA00009323"/>
    </source>
</evidence>
<evidence type="ECO:0000313" key="9">
    <source>
        <dbReference type="Proteomes" id="UP000249616"/>
    </source>
</evidence>
<dbReference type="Pfam" id="PF04686">
    <property type="entry name" value="SsgA"/>
    <property type="match status" value="1"/>
</dbReference>
<dbReference type="GO" id="GO:0000917">
    <property type="term" value="P:division septum assembly"/>
    <property type="evidence" value="ECO:0007669"/>
    <property type="project" value="UniProtKB-KW"/>
</dbReference>
<name>A0A2Z4IS79_9ACTN</name>
<evidence type="ECO:0000313" key="8">
    <source>
        <dbReference type="EMBL" id="AWW35580.1"/>
    </source>
</evidence>
<dbReference type="Proteomes" id="UP000249616">
    <property type="component" value="Chromosome"/>
</dbReference>
<sequence>MTGREAFDTHDEHWSHRAGDRSRKVDDMRPVIARRRSVTCRTLMRLIRASRRSRVLTQLHYDSTAPYAVSVLFNVNTDAPVEWVLGRDLMSAGRHELSGAGDVRVWPSEILDGVVFISLRSGAEMEVLAASARAIDTFVERTHQVVPPGEEEQHLDLDGVVRRLMDEPS</sequence>
<organism evidence="8 9">
    <name type="scientific">Streptomyces cadmiisoli</name>
    <dbReference type="NCBI Taxonomy" id="2184053"/>
    <lineage>
        <taxon>Bacteria</taxon>
        <taxon>Bacillati</taxon>
        <taxon>Actinomycetota</taxon>
        <taxon>Actinomycetes</taxon>
        <taxon>Kitasatosporales</taxon>
        <taxon>Streptomycetaceae</taxon>
        <taxon>Streptomyces</taxon>
        <taxon>Streptomyces aurantiacus group</taxon>
    </lineage>
</organism>
<evidence type="ECO:0000256" key="4">
    <source>
        <dbReference type="ARBA" id="ARBA00022969"/>
    </source>
</evidence>
<keyword evidence="3 8" id="KW-0132">Cell division</keyword>
<accession>A0A2Z4IS79</accession>
<dbReference type="AlphaFoldDB" id="A0A2Z4IS79"/>
<dbReference type="InterPro" id="IPR038658">
    <property type="entry name" value="SsgB_sf"/>
</dbReference>
<dbReference type="KEGG" id="scad:DN051_01970"/>
<feature type="region of interest" description="Disordered" evidence="7">
    <location>
        <begin position="1"/>
        <end position="21"/>
    </location>
</feature>
<protein>
    <submittedName>
        <fullName evidence="8">SsgA family sporulation/cell division regulator</fullName>
    </submittedName>
</protein>